<dbReference type="InterPro" id="IPR001254">
    <property type="entry name" value="Trypsin_dom"/>
</dbReference>
<feature type="domain" description="Peptidase S1" evidence="5">
    <location>
        <begin position="10"/>
        <end position="141"/>
    </location>
</feature>
<evidence type="ECO:0000256" key="1">
    <source>
        <dbReference type="ARBA" id="ARBA00022670"/>
    </source>
</evidence>
<sequence>MATYYGMSRVVGGSNAQPGAWPWIVSIQQVVAAGLQHICGGALISSQWVLTAAHCFVGTGKTYYVAAGITFFTNPGPETQLRYVKRVLLHRGYHKDTMSDDIALLELDHPVRCGYHVQLACVPDPSLRVAKLSNCYVAGWG</sequence>
<dbReference type="InterPro" id="IPR009003">
    <property type="entry name" value="Peptidase_S1_PA"/>
</dbReference>
<evidence type="ECO:0000256" key="2">
    <source>
        <dbReference type="ARBA" id="ARBA00022801"/>
    </source>
</evidence>
<dbReference type="InterPro" id="IPR001314">
    <property type="entry name" value="Peptidase_S1A"/>
</dbReference>
<evidence type="ECO:0000256" key="3">
    <source>
        <dbReference type="ARBA" id="ARBA00022825"/>
    </source>
</evidence>
<dbReference type="InterPro" id="IPR018114">
    <property type="entry name" value="TRYPSIN_HIS"/>
</dbReference>
<reference evidence="6" key="1">
    <citation type="submission" date="2020-02" db="EMBL/GenBank/DDBJ databases">
        <title>Bird 10,000 Genomes (B10K) Project - Family phase.</title>
        <authorList>
            <person name="Zhang G."/>
        </authorList>
    </citation>
    <scope>NUCLEOTIDE SEQUENCE</scope>
    <source>
        <strain evidence="6">B10K-DU-002-37</strain>
        <tissue evidence="6">Muscle</tissue>
    </source>
</reference>
<keyword evidence="7" id="KW-1185">Reference proteome</keyword>
<dbReference type="InterPro" id="IPR043504">
    <property type="entry name" value="Peptidase_S1_PA_chymotrypsin"/>
</dbReference>
<dbReference type="FunFam" id="2.40.10.10:FF:000060">
    <property type="entry name" value="Acrosin"/>
    <property type="match status" value="1"/>
</dbReference>
<keyword evidence="2" id="KW-0378">Hydrolase</keyword>
<dbReference type="CDD" id="cd00190">
    <property type="entry name" value="Tryp_SPc"/>
    <property type="match status" value="1"/>
</dbReference>
<evidence type="ECO:0000313" key="7">
    <source>
        <dbReference type="Proteomes" id="UP000627253"/>
    </source>
</evidence>
<dbReference type="PRINTS" id="PR00722">
    <property type="entry name" value="CHYMOTRYPSIN"/>
</dbReference>
<dbReference type="PANTHER" id="PTHR24252">
    <property type="entry name" value="ACROSIN-RELATED"/>
    <property type="match status" value="1"/>
</dbReference>
<evidence type="ECO:0000259" key="5">
    <source>
        <dbReference type="PROSITE" id="PS50240"/>
    </source>
</evidence>
<dbReference type="SUPFAM" id="SSF50494">
    <property type="entry name" value="Trypsin-like serine proteases"/>
    <property type="match status" value="1"/>
</dbReference>
<dbReference type="Gene3D" id="2.40.10.10">
    <property type="entry name" value="Trypsin-like serine proteases"/>
    <property type="match status" value="3"/>
</dbReference>
<comment type="caution">
    <text evidence="6">The sequence shown here is derived from an EMBL/GenBank/DDBJ whole genome shotgun (WGS) entry which is preliminary data.</text>
</comment>
<dbReference type="PROSITE" id="PS00134">
    <property type="entry name" value="TRYPSIN_HIS"/>
    <property type="match status" value="1"/>
</dbReference>
<evidence type="ECO:0000313" key="6">
    <source>
        <dbReference type="EMBL" id="NXX45562.1"/>
    </source>
</evidence>
<dbReference type="GO" id="GO:0006508">
    <property type="term" value="P:proteolysis"/>
    <property type="evidence" value="ECO:0007669"/>
    <property type="project" value="UniProtKB-KW"/>
</dbReference>
<keyword evidence="3" id="KW-0720">Serine protease</keyword>
<proteinExistence type="predicted"/>
<dbReference type="Proteomes" id="UP000627253">
    <property type="component" value="Unassembled WGS sequence"/>
</dbReference>
<dbReference type="AlphaFoldDB" id="A0A852IU73"/>
<keyword evidence="4" id="KW-1015">Disulfide bond</keyword>
<dbReference type="GO" id="GO:0004252">
    <property type="term" value="F:serine-type endopeptidase activity"/>
    <property type="evidence" value="ECO:0007669"/>
    <property type="project" value="InterPro"/>
</dbReference>
<protein>
    <submittedName>
        <fullName evidence="6">ACRO protein</fullName>
    </submittedName>
</protein>
<dbReference type="SMART" id="SM00020">
    <property type="entry name" value="Tryp_SPc"/>
    <property type="match status" value="1"/>
</dbReference>
<feature type="non-terminal residue" evidence="6">
    <location>
        <position position="1"/>
    </location>
</feature>
<name>A0A852IU73_9PICI</name>
<dbReference type="OrthoDB" id="6339452at2759"/>
<keyword evidence="1" id="KW-0645">Protease</keyword>
<gene>
    <name evidence="6" type="primary">Acr_2</name>
    <name evidence="6" type="ORF">TRILEU_R08880</name>
</gene>
<dbReference type="Pfam" id="PF00089">
    <property type="entry name" value="Trypsin"/>
    <property type="match status" value="1"/>
</dbReference>
<dbReference type="PROSITE" id="PS50240">
    <property type="entry name" value="TRYPSIN_DOM"/>
    <property type="match status" value="1"/>
</dbReference>
<organism evidence="6 7">
    <name type="scientific">Tricholaema leucomelas</name>
    <name type="common">pied barbet</name>
    <dbReference type="NCBI Taxonomy" id="240729"/>
    <lineage>
        <taxon>Eukaryota</taxon>
        <taxon>Metazoa</taxon>
        <taxon>Chordata</taxon>
        <taxon>Craniata</taxon>
        <taxon>Vertebrata</taxon>
        <taxon>Euteleostomi</taxon>
        <taxon>Archelosauria</taxon>
        <taxon>Archosauria</taxon>
        <taxon>Dinosauria</taxon>
        <taxon>Saurischia</taxon>
        <taxon>Theropoda</taxon>
        <taxon>Coelurosauria</taxon>
        <taxon>Aves</taxon>
        <taxon>Neognathae</taxon>
        <taxon>Neoaves</taxon>
        <taxon>Telluraves</taxon>
        <taxon>Coraciimorphae</taxon>
        <taxon>Piciformes</taxon>
        <taxon>Lybiidae</taxon>
        <taxon>Tricholaema lacrymosa</taxon>
    </lineage>
</organism>
<dbReference type="EMBL" id="WAAF01012068">
    <property type="protein sequence ID" value="NXX45562.1"/>
    <property type="molecule type" value="Genomic_DNA"/>
</dbReference>
<feature type="non-terminal residue" evidence="6">
    <location>
        <position position="141"/>
    </location>
</feature>
<evidence type="ECO:0000256" key="4">
    <source>
        <dbReference type="ARBA" id="ARBA00023157"/>
    </source>
</evidence>
<dbReference type="PANTHER" id="PTHR24252:SF8">
    <property type="entry name" value="ACROSIN"/>
    <property type="match status" value="1"/>
</dbReference>
<accession>A0A852IU73</accession>
<dbReference type="GO" id="GO:0007340">
    <property type="term" value="P:acrosome reaction"/>
    <property type="evidence" value="ECO:0007669"/>
    <property type="project" value="TreeGrafter"/>
</dbReference>